<feature type="compositionally biased region" description="Low complexity" evidence="1">
    <location>
        <begin position="23"/>
        <end position="74"/>
    </location>
</feature>
<evidence type="ECO:0000313" key="3">
    <source>
        <dbReference type="Proteomes" id="UP001057375"/>
    </source>
</evidence>
<feature type="compositionally biased region" description="Basic and acidic residues" evidence="1">
    <location>
        <begin position="220"/>
        <end position="233"/>
    </location>
</feature>
<evidence type="ECO:0000313" key="2">
    <source>
        <dbReference type="EMBL" id="GKT25183.1"/>
    </source>
</evidence>
<evidence type="ECO:0000256" key="1">
    <source>
        <dbReference type="SAM" id="MobiDB-lite"/>
    </source>
</evidence>
<feature type="compositionally biased region" description="Low complexity" evidence="1">
    <location>
        <begin position="239"/>
        <end position="257"/>
    </location>
</feature>
<name>A0ABQ5K5G4_9EUKA</name>
<organism evidence="2 3">
    <name type="scientific">Aduncisulcus paluster</name>
    <dbReference type="NCBI Taxonomy" id="2918883"/>
    <lineage>
        <taxon>Eukaryota</taxon>
        <taxon>Metamonada</taxon>
        <taxon>Carpediemonas-like organisms</taxon>
        <taxon>Aduncisulcus</taxon>
    </lineage>
</organism>
<feature type="region of interest" description="Disordered" evidence="1">
    <location>
        <begin position="311"/>
        <end position="343"/>
    </location>
</feature>
<dbReference type="EMBL" id="BQXS01012573">
    <property type="protein sequence ID" value="GKT25183.1"/>
    <property type="molecule type" value="Genomic_DNA"/>
</dbReference>
<reference evidence="2" key="1">
    <citation type="submission" date="2022-03" db="EMBL/GenBank/DDBJ databases">
        <title>Draft genome sequence of Aduncisulcus paluster, a free-living microaerophilic Fornicata.</title>
        <authorList>
            <person name="Yuyama I."/>
            <person name="Kume K."/>
            <person name="Tamura T."/>
            <person name="Inagaki Y."/>
            <person name="Hashimoto T."/>
        </authorList>
    </citation>
    <scope>NUCLEOTIDE SEQUENCE</scope>
    <source>
        <strain evidence="2">NY0171</strain>
    </source>
</reference>
<feature type="compositionally biased region" description="Polar residues" evidence="1">
    <location>
        <begin position="393"/>
        <end position="404"/>
    </location>
</feature>
<keyword evidence="3" id="KW-1185">Reference proteome</keyword>
<comment type="caution">
    <text evidence="2">The sequence shown here is derived from an EMBL/GenBank/DDBJ whole genome shotgun (WGS) entry which is preliminary data.</text>
</comment>
<protein>
    <submittedName>
        <fullName evidence="2">Uncharacterized protein</fullName>
    </submittedName>
</protein>
<feature type="compositionally biased region" description="Polar residues" evidence="1">
    <location>
        <begin position="483"/>
        <end position="498"/>
    </location>
</feature>
<feature type="region of interest" description="Disordered" evidence="1">
    <location>
        <begin position="1"/>
        <end position="94"/>
    </location>
</feature>
<feature type="compositionally biased region" description="Low complexity" evidence="1">
    <location>
        <begin position="325"/>
        <end position="343"/>
    </location>
</feature>
<sequence length="508" mass="55282">MSPYGIISPPPTPTPSALSSHKNSTTNRTSFLSTRSRFSSSTPSPFSSNSTTNRTSFLSTRSRFSSSTPSPFSSVSARPGDPPGANIPDLPTSLSSVDPLSTQLPGLPLHLSILTGSSHELLSPIVSHSISSQCCGVRMLLQHSVVKDYICVVLSGSWDSVRTFSPSAPVHAIDKLSSLPTSYIHVQRLFMCQLTDKYIIDNLQDRMHSLPRSQRGLLRKQADRSRSLHKEESISIQVTPMSPTLSPSPPLTTGLIPQDASDPAFMDEIVSALKHENSRPETKAEMAERIRREIREKIRKEEREMGIQQPYSSTHPVSTKVVGNSSPTIPSTSTVPSHSISSKPIHVVPKPIPVVPPTDHHVNNNSPPRRAVIWSQEIPKESPSHKPILSPIRSISPTKQTSPRRSMIPSTLTTSTKHLLSRIEGDPIIARSSIISSHSHHNDNYDNVTDVTDVTDVTLETPGDADSTGDEMMAPVEEEEQDTPPSIHNSSGGVNMSAISPFLEESSS</sequence>
<dbReference type="Proteomes" id="UP001057375">
    <property type="component" value="Unassembled WGS sequence"/>
</dbReference>
<feature type="non-terminal residue" evidence="2">
    <location>
        <position position="508"/>
    </location>
</feature>
<feature type="region of interest" description="Disordered" evidence="1">
    <location>
        <begin position="214"/>
        <end position="260"/>
    </location>
</feature>
<proteinExistence type="predicted"/>
<feature type="region of interest" description="Disordered" evidence="1">
    <location>
        <begin position="461"/>
        <end position="508"/>
    </location>
</feature>
<feature type="region of interest" description="Disordered" evidence="1">
    <location>
        <begin position="379"/>
        <end position="415"/>
    </location>
</feature>
<gene>
    <name evidence="2" type="ORF">ADUPG1_012953</name>
</gene>
<feature type="compositionally biased region" description="Polar residues" evidence="1">
    <location>
        <begin position="311"/>
        <end position="324"/>
    </location>
</feature>
<accession>A0ABQ5K5G4</accession>